<dbReference type="InterPro" id="IPR009325">
    <property type="entry name" value="DUF983"/>
</dbReference>
<protein>
    <submittedName>
        <fullName evidence="2">DUF983 domain-containing protein</fullName>
    </submittedName>
</protein>
<evidence type="ECO:0000313" key="3">
    <source>
        <dbReference type="Proteomes" id="UP000291301"/>
    </source>
</evidence>
<comment type="caution">
    <text evidence="2">The sequence shown here is derived from an EMBL/GenBank/DDBJ whole genome shotgun (WGS) entry which is preliminary data.</text>
</comment>
<dbReference type="RefSeq" id="WP_131567822.1">
    <property type="nucleotide sequence ID" value="NZ_JAINFK010000002.1"/>
</dbReference>
<proteinExistence type="predicted"/>
<organism evidence="2 3">
    <name type="scientific">Oricola cellulosilytica</name>
    <dbReference type="NCBI Taxonomy" id="1429082"/>
    <lineage>
        <taxon>Bacteria</taxon>
        <taxon>Pseudomonadati</taxon>
        <taxon>Pseudomonadota</taxon>
        <taxon>Alphaproteobacteria</taxon>
        <taxon>Hyphomicrobiales</taxon>
        <taxon>Ahrensiaceae</taxon>
        <taxon>Oricola</taxon>
    </lineage>
</organism>
<dbReference type="AlphaFoldDB" id="A0A4V2MNQ8"/>
<accession>A0A4V2MNQ8</accession>
<dbReference type="Proteomes" id="UP000291301">
    <property type="component" value="Unassembled WGS sequence"/>
</dbReference>
<dbReference type="EMBL" id="SJST01000003">
    <property type="protein sequence ID" value="TCD14117.1"/>
    <property type="molecule type" value="Genomic_DNA"/>
</dbReference>
<keyword evidence="3" id="KW-1185">Reference proteome</keyword>
<feature type="transmembrane region" description="Helical" evidence="1">
    <location>
        <begin position="56"/>
        <end position="74"/>
    </location>
</feature>
<gene>
    <name evidence="2" type="ORF">E0D97_08460</name>
</gene>
<evidence type="ECO:0000256" key="1">
    <source>
        <dbReference type="SAM" id="Phobius"/>
    </source>
</evidence>
<name>A0A4V2MNQ8_9HYPH</name>
<dbReference type="Pfam" id="PF06170">
    <property type="entry name" value="DUF983"/>
    <property type="match status" value="1"/>
</dbReference>
<keyword evidence="1" id="KW-0472">Membrane</keyword>
<keyword evidence="1" id="KW-1133">Transmembrane helix</keyword>
<dbReference type="OrthoDB" id="9799456at2"/>
<reference evidence="2 3" key="1">
    <citation type="journal article" date="2015" name="Antonie Van Leeuwenhoek">
        <title>Oricola cellulosilytica gen. nov., sp. nov., a cellulose-degrading bacterium of the family Phyllobacteriaceae isolated from surface seashore water, and emended descriptions of Mesorhizobium loti and Phyllobacterium myrsinacearum.</title>
        <authorList>
            <person name="Hameed A."/>
            <person name="Shahina M."/>
            <person name="Lai W.A."/>
            <person name="Lin S.Y."/>
            <person name="Young L.S."/>
            <person name="Liu Y.C."/>
            <person name="Hsu Y.H."/>
            <person name="Young C.C."/>
        </authorList>
    </citation>
    <scope>NUCLEOTIDE SEQUENCE [LARGE SCALE GENOMIC DNA]</scope>
    <source>
        <strain evidence="2 3">KCTC 52183</strain>
    </source>
</reference>
<evidence type="ECO:0000313" key="2">
    <source>
        <dbReference type="EMBL" id="TCD14117.1"/>
    </source>
</evidence>
<keyword evidence="1" id="KW-0812">Transmembrane</keyword>
<feature type="transmembrane region" description="Helical" evidence="1">
    <location>
        <begin position="80"/>
        <end position="101"/>
    </location>
</feature>
<sequence length="125" mass="13771">MKDDQYPPIPPNITGPRARCPRCGEGSIFTGFLTLKKECPVCGLDLSFADTADGPAFFVMLVACVPVVAFAVWMEVSMDAPYWLNALLTVPLLVLFCILPLRPLKGWLVASQYYYGAREGSLDHD</sequence>